<dbReference type="EMBL" id="VMNF01000009">
    <property type="protein sequence ID" value="TXC01157.1"/>
    <property type="molecule type" value="Genomic_DNA"/>
</dbReference>
<evidence type="ECO:0000313" key="2">
    <source>
        <dbReference type="Proteomes" id="UP000321331"/>
    </source>
</evidence>
<name>A0A5C6SRA6_FUSOC</name>
<sequence length="135" mass="14899">MGFSMMDPNVGKPSPAITLEETDPYSICLSVHPSISTNTRSKALSTESLRPQIPPCFPIDYLHFLFHSLLQLVLSLALAFRLHVCRAFSILSVRPFISFSSTQLSHCTFLALLIILARSHFTGRFSTVAMGRATG</sequence>
<comment type="caution">
    <text evidence="1">The sequence shown here is derived from an EMBL/GenBank/DDBJ whole genome shotgun (WGS) entry which is preliminary data.</text>
</comment>
<proteinExistence type="predicted"/>
<organism evidence="1 2">
    <name type="scientific">Fusarium oxysporum f. sp. cubense</name>
    <dbReference type="NCBI Taxonomy" id="61366"/>
    <lineage>
        <taxon>Eukaryota</taxon>
        <taxon>Fungi</taxon>
        <taxon>Dikarya</taxon>
        <taxon>Ascomycota</taxon>
        <taxon>Pezizomycotina</taxon>
        <taxon>Sordariomycetes</taxon>
        <taxon>Hypocreomycetidae</taxon>
        <taxon>Hypocreales</taxon>
        <taxon>Nectriaceae</taxon>
        <taxon>Fusarium</taxon>
        <taxon>Fusarium oxysporum species complex</taxon>
    </lineage>
</organism>
<protein>
    <submittedName>
        <fullName evidence="1">Uncharacterized protein</fullName>
    </submittedName>
</protein>
<dbReference type="Proteomes" id="UP000321331">
    <property type="component" value="Unassembled WGS sequence"/>
</dbReference>
<evidence type="ECO:0000313" key="1">
    <source>
        <dbReference type="EMBL" id="TXC01157.1"/>
    </source>
</evidence>
<dbReference type="AlphaFoldDB" id="A0A5C6SRA6"/>
<accession>A0A5C6SRA6</accession>
<gene>
    <name evidence="1" type="ORF">FocTR4_00008691</name>
</gene>
<reference evidence="1 2" key="1">
    <citation type="submission" date="2019-07" db="EMBL/GenBank/DDBJ databases">
        <title>The First High-Quality Draft Genome Sequence of the Causal Agent of the Current Panama Disease Epidemic.</title>
        <authorList>
            <person name="Warmington R.J."/>
            <person name="Kay W."/>
            <person name="Jeffries A."/>
            <person name="Bebber D."/>
            <person name="Moore K."/>
            <person name="Studholme D.J."/>
        </authorList>
    </citation>
    <scope>NUCLEOTIDE SEQUENCE [LARGE SCALE GENOMIC DNA]</scope>
    <source>
        <strain evidence="1 2">TR4</strain>
    </source>
</reference>